<comment type="catalytic activity">
    <reaction evidence="4">
        <text>glycyl-tRNA(Ala) + H2O = tRNA(Ala) + glycine + H(+)</text>
        <dbReference type="Rhea" id="RHEA:53744"/>
        <dbReference type="Rhea" id="RHEA-COMP:9657"/>
        <dbReference type="Rhea" id="RHEA-COMP:13640"/>
        <dbReference type="ChEBI" id="CHEBI:15377"/>
        <dbReference type="ChEBI" id="CHEBI:15378"/>
        <dbReference type="ChEBI" id="CHEBI:57305"/>
        <dbReference type="ChEBI" id="CHEBI:78442"/>
        <dbReference type="ChEBI" id="CHEBI:78522"/>
        <dbReference type="EC" id="3.1.1.96"/>
    </reaction>
</comment>
<gene>
    <name evidence="7" type="ORF">AYI70_g7335</name>
</gene>
<evidence type="ECO:0000256" key="4">
    <source>
        <dbReference type="ARBA" id="ARBA00047676"/>
    </source>
</evidence>
<protein>
    <recommendedName>
        <fullName evidence="3 6">D-aminoacyl-tRNA deacylase</fullName>
        <ecNumber evidence="2 6">3.1.1.96</ecNumber>
    </recommendedName>
</protein>
<dbReference type="SUPFAM" id="SSF69500">
    <property type="entry name" value="DTD-like"/>
    <property type="match status" value="1"/>
</dbReference>
<evidence type="ECO:0000256" key="2">
    <source>
        <dbReference type="ARBA" id="ARBA00013056"/>
    </source>
</evidence>
<dbReference type="PANTHER" id="PTHR10472">
    <property type="entry name" value="D-TYROSYL-TRNA TYR DEACYLASE"/>
    <property type="match status" value="1"/>
</dbReference>
<name>A0A1R1XL23_9FUNG</name>
<comment type="subcellular location">
    <subcellularLocation>
        <location evidence="6">Cytoplasm</location>
    </subcellularLocation>
</comment>
<dbReference type="InterPro" id="IPR023509">
    <property type="entry name" value="DTD-like_sf"/>
</dbReference>
<dbReference type="OrthoDB" id="275783at2759"/>
<dbReference type="EMBL" id="LSSN01002711">
    <property type="protein sequence ID" value="OMJ15341.1"/>
    <property type="molecule type" value="Genomic_DNA"/>
</dbReference>
<evidence type="ECO:0000256" key="1">
    <source>
        <dbReference type="ARBA" id="ARBA00009673"/>
    </source>
</evidence>
<dbReference type="InterPro" id="IPR003732">
    <property type="entry name" value="Daa-tRNA_deacyls_DTD"/>
</dbReference>
<dbReference type="GO" id="GO:0005737">
    <property type="term" value="C:cytoplasm"/>
    <property type="evidence" value="ECO:0007669"/>
    <property type="project" value="UniProtKB-SubCell"/>
</dbReference>
<dbReference type="GO" id="GO:0051500">
    <property type="term" value="F:D-tyrosyl-tRNA(Tyr) deacylase activity"/>
    <property type="evidence" value="ECO:0007669"/>
    <property type="project" value="TreeGrafter"/>
</dbReference>
<sequence length="121" mass="13412">MLALIGISVRDTENDIDFMSEQLLNAPIFDGPEKKASVLESNLEILCVSQFTLLGKTVKGNKPDFHDAMKGSQSRPMFDRLISQLRARLGEKSVQTGEFGAMMEVSLENDGPMTFQIDSEN</sequence>
<dbReference type="PANTHER" id="PTHR10472:SF5">
    <property type="entry name" value="D-AMINOACYL-TRNA DEACYLASE 1"/>
    <property type="match status" value="1"/>
</dbReference>
<keyword evidence="6" id="KW-0963">Cytoplasm</keyword>
<dbReference type="AlphaFoldDB" id="A0A1R1XL23"/>
<evidence type="ECO:0000313" key="7">
    <source>
        <dbReference type="EMBL" id="OMJ15341.1"/>
    </source>
</evidence>
<dbReference type="EC" id="3.1.1.96" evidence="2 6"/>
<comment type="caution">
    <text evidence="7">The sequence shown here is derived from an EMBL/GenBank/DDBJ whole genome shotgun (WGS) entry which is preliminary data.</text>
</comment>
<proteinExistence type="inferred from homology"/>
<dbReference type="NCBIfam" id="TIGR00256">
    <property type="entry name" value="D-aminoacyl-tRNA deacylase"/>
    <property type="match status" value="1"/>
</dbReference>
<evidence type="ECO:0000256" key="6">
    <source>
        <dbReference type="RuleBase" id="RU003470"/>
    </source>
</evidence>
<keyword evidence="6" id="KW-0378">Hydrolase</keyword>
<evidence type="ECO:0000256" key="5">
    <source>
        <dbReference type="ARBA" id="ARBA00048018"/>
    </source>
</evidence>
<organism evidence="7 8">
    <name type="scientific">Smittium culicis</name>
    <dbReference type="NCBI Taxonomy" id="133412"/>
    <lineage>
        <taxon>Eukaryota</taxon>
        <taxon>Fungi</taxon>
        <taxon>Fungi incertae sedis</taxon>
        <taxon>Zoopagomycota</taxon>
        <taxon>Kickxellomycotina</taxon>
        <taxon>Harpellomycetes</taxon>
        <taxon>Harpellales</taxon>
        <taxon>Legeriomycetaceae</taxon>
        <taxon>Smittium</taxon>
    </lineage>
</organism>
<keyword evidence="6" id="KW-0694">RNA-binding</keyword>
<dbReference type="STRING" id="133412.A0A1R1XL23"/>
<reference evidence="7 8" key="1">
    <citation type="submission" date="2017-01" db="EMBL/GenBank/DDBJ databases">
        <authorList>
            <person name="Mah S.A."/>
            <person name="Swanson W.J."/>
            <person name="Moy G.W."/>
            <person name="Vacquier V.D."/>
        </authorList>
    </citation>
    <scope>NUCLEOTIDE SEQUENCE [LARGE SCALE GENOMIC DNA]</scope>
    <source>
        <strain evidence="7 8">GSMNP</strain>
    </source>
</reference>
<dbReference type="GO" id="GO:0000049">
    <property type="term" value="F:tRNA binding"/>
    <property type="evidence" value="ECO:0007669"/>
    <property type="project" value="UniProtKB-KW"/>
</dbReference>
<keyword evidence="6" id="KW-0820">tRNA-binding</keyword>
<comment type="catalytic activity">
    <reaction evidence="5">
        <text>a D-aminoacyl-tRNA + H2O = a tRNA + a D-alpha-amino acid + H(+)</text>
        <dbReference type="Rhea" id="RHEA:13953"/>
        <dbReference type="Rhea" id="RHEA-COMP:10123"/>
        <dbReference type="Rhea" id="RHEA-COMP:10124"/>
        <dbReference type="ChEBI" id="CHEBI:15377"/>
        <dbReference type="ChEBI" id="CHEBI:15378"/>
        <dbReference type="ChEBI" id="CHEBI:59871"/>
        <dbReference type="ChEBI" id="CHEBI:78442"/>
        <dbReference type="ChEBI" id="CHEBI:79333"/>
        <dbReference type="EC" id="3.1.1.96"/>
    </reaction>
</comment>
<evidence type="ECO:0000313" key="8">
    <source>
        <dbReference type="Proteomes" id="UP000187283"/>
    </source>
</evidence>
<dbReference type="Gene3D" id="3.50.80.10">
    <property type="entry name" value="D-tyrosyl-tRNA(Tyr) deacylase"/>
    <property type="match status" value="1"/>
</dbReference>
<dbReference type="GO" id="GO:0106026">
    <property type="term" value="F:Gly-tRNA(Ala) deacylase activity"/>
    <property type="evidence" value="ECO:0007669"/>
    <property type="project" value="RHEA"/>
</dbReference>
<evidence type="ECO:0000256" key="3">
    <source>
        <dbReference type="ARBA" id="ARBA00020007"/>
    </source>
</evidence>
<comment type="similarity">
    <text evidence="1 6">Belongs to the DTD family.</text>
</comment>
<dbReference type="Proteomes" id="UP000187283">
    <property type="component" value="Unassembled WGS sequence"/>
</dbReference>
<keyword evidence="8" id="KW-1185">Reference proteome</keyword>
<dbReference type="FunFam" id="3.50.80.10:FF:000001">
    <property type="entry name" value="D-aminoacyl-tRNA deacylase"/>
    <property type="match status" value="1"/>
</dbReference>
<dbReference type="Pfam" id="PF02580">
    <property type="entry name" value="Tyr_Deacylase"/>
    <property type="match status" value="1"/>
</dbReference>
<accession>A0A1R1XL23</accession>